<evidence type="ECO:0000313" key="2">
    <source>
        <dbReference type="EMBL" id="QJR76324.1"/>
    </source>
</evidence>
<dbReference type="CDD" id="cd03811">
    <property type="entry name" value="GT4_GT28_WabH-like"/>
    <property type="match status" value="1"/>
</dbReference>
<dbReference type="GeneID" id="93446606"/>
<evidence type="ECO:0000313" key="4">
    <source>
        <dbReference type="Proteomes" id="UP000283678"/>
    </source>
</evidence>
<dbReference type="Pfam" id="PF13439">
    <property type="entry name" value="Glyco_transf_4"/>
    <property type="match status" value="1"/>
</dbReference>
<protein>
    <submittedName>
        <fullName evidence="3">Glycosyltransferase</fullName>
    </submittedName>
</protein>
<dbReference type="SUPFAM" id="SSF53756">
    <property type="entry name" value="UDP-Glycosyltransferase/glycogen phosphorylase"/>
    <property type="match status" value="1"/>
</dbReference>
<evidence type="ECO:0000313" key="3">
    <source>
        <dbReference type="EMBL" id="RGV77186.1"/>
    </source>
</evidence>
<dbReference type="Proteomes" id="UP000283678">
    <property type="component" value="Unassembled WGS sequence"/>
</dbReference>
<reference evidence="3 4" key="1">
    <citation type="submission" date="2018-08" db="EMBL/GenBank/DDBJ databases">
        <title>A genome reference for cultivated species of the human gut microbiota.</title>
        <authorList>
            <person name="Zou Y."/>
            <person name="Xue W."/>
            <person name="Luo G."/>
        </authorList>
    </citation>
    <scope>NUCLEOTIDE SEQUENCE [LARGE SCALE GENOMIC DNA]</scope>
    <source>
        <strain evidence="3 4">AF14-1AC</strain>
    </source>
</reference>
<dbReference type="InterPro" id="IPR028098">
    <property type="entry name" value="Glyco_trans_4-like_N"/>
</dbReference>
<keyword evidence="3" id="KW-0808">Transferase</keyword>
<dbReference type="Pfam" id="PF13692">
    <property type="entry name" value="Glyco_trans_1_4"/>
    <property type="match status" value="1"/>
</dbReference>
<dbReference type="PANTHER" id="PTHR12526:SF630">
    <property type="entry name" value="GLYCOSYLTRANSFERASE"/>
    <property type="match status" value="1"/>
</dbReference>
<organism evidence="3 4">
    <name type="scientific">Phocaeicola dorei</name>
    <dbReference type="NCBI Taxonomy" id="357276"/>
    <lineage>
        <taxon>Bacteria</taxon>
        <taxon>Pseudomonadati</taxon>
        <taxon>Bacteroidota</taxon>
        <taxon>Bacteroidia</taxon>
        <taxon>Bacteroidales</taxon>
        <taxon>Bacteroidaceae</taxon>
        <taxon>Phocaeicola</taxon>
    </lineage>
</organism>
<dbReference type="EMBL" id="QRZL01000009">
    <property type="protein sequence ID" value="RGV77186.1"/>
    <property type="molecule type" value="Genomic_DNA"/>
</dbReference>
<dbReference type="PANTHER" id="PTHR12526">
    <property type="entry name" value="GLYCOSYLTRANSFERASE"/>
    <property type="match status" value="1"/>
</dbReference>
<accession>A0A412ZAT4</accession>
<dbReference type="RefSeq" id="WP_007838073.1">
    <property type="nucleotide sequence ID" value="NZ_CP046176.1"/>
</dbReference>
<name>A0A412ZAT4_9BACT</name>
<reference evidence="2 5" key="2">
    <citation type="submission" date="2019-11" db="EMBL/GenBank/DDBJ databases">
        <title>Complete genome sequence of Bacteroides dorei DSM 17855.</title>
        <authorList>
            <person name="Russell J.T."/>
        </authorList>
    </citation>
    <scope>NUCLEOTIDE SEQUENCE [LARGE SCALE GENOMIC DNA]</scope>
    <source>
        <strain evidence="2 5">DSM 17855</strain>
    </source>
</reference>
<feature type="domain" description="Glycosyltransferase subfamily 4-like N-terminal" evidence="1">
    <location>
        <begin position="14"/>
        <end position="182"/>
    </location>
</feature>
<proteinExistence type="predicted"/>
<gene>
    <name evidence="3" type="ORF">DWW04_11015</name>
    <name evidence="2" type="ORF">GKD17_07920</name>
</gene>
<dbReference type="EMBL" id="CP046176">
    <property type="protein sequence ID" value="QJR76324.1"/>
    <property type="molecule type" value="Genomic_DNA"/>
</dbReference>
<dbReference type="AlphaFoldDB" id="A0A412ZAT4"/>
<dbReference type="Gene3D" id="3.40.50.2000">
    <property type="entry name" value="Glycogen Phosphorylase B"/>
    <property type="match status" value="2"/>
</dbReference>
<dbReference type="Proteomes" id="UP000500949">
    <property type="component" value="Chromosome"/>
</dbReference>
<sequence length="371" mass="42927">MRHILFFIESFSGGGAEKVLLTILRHLNYHRFEVTVLVMNDVGALYCDFHRLPVRIVSVIPIGDGLWAKLKYKLIYRWLPIWLVAKWVVPQLGIDMYVAFVEGVCTKLLASLHRVKKVAWVHSDLIQLPWTLEKGIYQNREKEIKAYKQFDKVICVSHSVERMMCEHYGLEKVCTIYNPIDESDIEKKKELPCTIEVDENVFNIVAIGRLTRPKGFDHLLPIVKKLMQEEVKFKVYILGEGEERKALERQQHELRLDDVVSMPGFIANPYSILKNMQLLVCPSIAEGYSLVIAEALYLGVPVISMDCSGPSELLEKERFGELCSDWEHFYSAIKRAMVEKNYFIDLQQRAVQRKSFFSTLQTVKEIENLLG</sequence>
<evidence type="ECO:0000259" key="1">
    <source>
        <dbReference type="Pfam" id="PF13439"/>
    </source>
</evidence>
<dbReference type="GO" id="GO:0016757">
    <property type="term" value="F:glycosyltransferase activity"/>
    <property type="evidence" value="ECO:0007669"/>
    <property type="project" value="UniProtKB-ARBA"/>
</dbReference>
<evidence type="ECO:0000313" key="5">
    <source>
        <dbReference type="Proteomes" id="UP000500949"/>
    </source>
</evidence>